<reference evidence="2 3" key="1">
    <citation type="journal article" date="2019" name="Nat. Med.">
        <title>A library of human gut bacterial isolates paired with longitudinal multiomics data enables mechanistic microbiome research.</title>
        <authorList>
            <person name="Poyet M."/>
            <person name="Groussin M."/>
            <person name="Gibbons S.M."/>
            <person name="Avila-Pacheco J."/>
            <person name="Jiang X."/>
            <person name="Kearney S.M."/>
            <person name="Perrotta A.R."/>
            <person name="Berdy B."/>
            <person name="Zhao S."/>
            <person name="Lieberman T.D."/>
            <person name="Swanson P.K."/>
            <person name="Smith M."/>
            <person name="Roesemann S."/>
            <person name="Alexander J.E."/>
            <person name="Rich S.A."/>
            <person name="Livny J."/>
            <person name="Vlamakis H."/>
            <person name="Clish C."/>
            <person name="Bullock K."/>
            <person name="Deik A."/>
            <person name="Scott J."/>
            <person name="Pierce K.A."/>
            <person name="Xavier R.J."/>
            <person name="Alm E.J."/>
        </authorList>
    </citation>
    <scope>NUCLEOTIDE SEQUENCE [LARGE SCALE GENOMIC DNA]</scope>
    <source>
        <strain evidence="2 3">BIOML-A10</strain>
    </source>
</reference>
<keyword evidence="1" id="KW-0732">Signal</keyword>
<accession>A0A7J4XJR6</accession>
<name>A0A7J4XJR6_9BACE</name>
<sequence length="125" mass="14190">MKTNFLLLLFITLTISEVTLAETLNKGTKIELKYHLRKDHRSVIEQPFQVFLNASFITIEQDVSSSDASFYTITIKDANTGKVTETLTTTGTIYIDISNFLSAEYDIEIDMESMLLYGSFTIQDN</sequence>
<evidence type="ECO:0000256" key="1">
    <source>
        <dbReference type="SAM" id="SignalP"/>
    </source>
</evidence>
<dbReference type="InterPro" id="IPR021638">
    <property type="entry name" value="DUF3244"/>
</dbReference>
<feature type="signal peptide" evidence="1">
    <location>
        <begin position="1"/>
        <end position="21"/>
    </location>
</feature>
<comment type="caution">
    <text evidence="2">The sequence shown here is derived from an EMBL/GenBank/DDBJ whole genome shotgun (WGS) entry which is preliminary data.</text>
</comment>
<feature type="chain" id="PRO_5029916365" evidence="1">
    <location>
        <begin position="22"/>
        <end position="125"/>
    </location>
</feature>
<dbReference type="Pfam" id="PF11589">
    <property type="entry name" value="DUF3244"/>
    <property type="match status" value="1"/>
</dbReference>
<evidence type="ECO:0000313" key="2">
    <source>
        <dbReference type="EMBL" id="KAA3765891.1"/>
    </source>
</evidence>
<dbReference type="Proteomes" id="UP000422221">
    <property type="component" value="Unassembled WGS sequence"/>
</dbReference>
<gene>
    <name evidence="2" type="ORF">F3F73_10060</name>
</gene>
<dbReference type="Gene3D" id="2.60.40.3080">
    <property type="match status" value="1"/>
</dbReference>
<dbReference type="EMBL" id="VWMK01000008">
    <property type="protein sequence ID" value="KAA3765891.1"/>
    <property type="molecule type" value="Genomic_DNA"/>
</dbReference>
<dbReference type="RefSeq" id="WP_130058215.1">
    <property type="nucleotide sequence ID" value="NZ_CP083674.1"/>
</dbReference>
<proteinExistence type="predicted"/>
<evidence type="ECO:0000313" key="3">
    <source>
        <dbReference type="Proteomes" id="UP000422221"/>
    </source>
</evidence>
<organism evidence="2 3">
    <name type="scientific">Bacteroides salyersiae</name>
    <dbReference type="NCBI Taxonomy" id="291644"/>
    <lineage>
        <taxon>Bacteria</taxon>
        <taxon>Pseudomonadati</taxon>
        <taxon>Bacteroidota</taxon>
        <taxon>Bacteroidia</taxon>
        <taxon>Bacteroidales</taxon>
        <taxon>Bacteroidaceae</taxon>
        <taxon>Bacteroides</taxon>
    </lineage>
</organism>
<dbReference type="AlphaFoldDB" id="A0A7J4XJR6"/>
<protein>
    <submittedName>
        <fullName evidence="2">DUF3244 domain-containing protein</fullName>
    </submittedName>
</protein>